<keyword evidence="5 6" id="KW-0472">Membrane</keyword>
<protein>
    <submittedName>
        <fullName evidence="7">Branched-chain amino acid ABC transporter permease</fullName>
    </submittedName>
</protein>
<dbReference type="CDD" id="cd06581">
    <property type="entry name" value="TM_PBP1_LivM_like"/>
    <property type="match status" value="1"/>
</dbReference>
<keyword evidence="4 6" id="KW-1133">Transmembrane helix</keyword>
<evidence type="ECO:0000256" key="3">
    <source>
        <dbReference type="ARBA" id="ARBA00022692"/>
    </source>
</evidence>
<keyword evidence="3 6" id="KW-0812">Transmembrane</keyword>
<dbReference type="Proteomes" id="UP001236014">
    <property type="component" value="Chromosome"/>
</dbReference>
<evidence type="ECO:0000313" key="7">
    <source>
        <dbReference type="EMBL" id="WIX82763.1"/>
    </source>
</evidence>
<dbReference type="PANTHER" id="PTHR30482">
    <property type="entry name" value="HIGH-AFFINITY BRANCHED-CHAIN AMINO ACID TRANSPORT SYSTEM PERMEASE"/>
    <property type="match status" value="1"/>
</dbReference>
<keyword evidence="8" id="KW-1185">Reference proteome</keyword>
<reference evidence="7 8" key="1">
    <citation type="submission" date="2023-06" db="EMBL/GenBank/DDBJ databases">
        <authorList>
            <person name="Oyuntsetseg B."/>
            <person name="Kim S.B."/>
        </authorList>
    </citation>
    <scope>NUCLEOTIDE SEQUENCE [LARGE SCALE GENOMIC DNA]</scope>
    <source>
        <strain evidence="7 8">2-15</strain>
    </source>
</reference>
<feature type="transmembrane region" description="Helical" evidence="6">
    <location>
        <begin position="49"/>
        <end position="67"/>
    </location>
</feature>
<evidence type="ECO:0000313" key="8">
    <source>
        <dbReference type="Proteomes" id="UP001236014"/>
    </source>
</evidence>
<feature type="transmembrane region" description="Helical" evidence="6">
    <location>
        <begin position="253"/>
        <end position="274"/>
    </location>
</feature>
<name>A0A9Y2MZM5_9PSEU</name>
<dbReference type="RefSeq" id="WP_285973328.1">
    <property type="nucleotide sequence ID" value="NZ_CP127294.1"/>
</dbReference>
<feature type="transmembrane region" description="Helical" evidence="6">
    <location>
        <begin position="175"/>
        <end position="191"/>
    </location>
</feature>
<feature type="transmembrane region" description="Helical" evidence="6">
    <location>
        <begin position="203"/>
        <end position="221"/>
    </location>
</feature>
<gene>
    <name evidence="7" type="ORF">QRX50_19270</name>
</gene>
<dbReference type="AlphaFoldDB" id="A0A9Y2MZM5"/>
<feature type="transmembrane region" description="Helical" evidence="6">
    <location>
        <begin position="103"/>
        <end position="122"/>
    </location>
</feature>
<dbReference type="EMBL" id="CP127294">
    <property type="protein sequence ID" value="WIX82763.1"/>
    <property type="molecule type" value="Genomic_DNA"/>
</dbReference>
<feature type="transmembrane region" description="Helical" evidence="6">
    <location>
        <begin position="129"/>
        <end position="155"/>
    </location>
</feature>
<accession>A0A9Y2MZM5</accession>
<proteinExistence type="predicted"/>
<keyword evidence="2" id="KW-1003">Cell membrane</keyword>
<dbReference type="GO" id="GO:0015658">
    <property type="term" value="F:branched-chain amino acid transmembrane transporter activity"/>
    <property type="evidence" value="ECO:0007669"/>
    <property type="project" value="InterPro"/>
</dbReference>
<dbReference type="Pfam" id="PF02653">
    <property type="entry name" value="BPD_transp_2"/>
    <property type="match status" value="1"/>
</dbReference>
<dbReference type="GO" id="GO:0005886">
    <property type="term" value="C:plasma membrane"/>
    <property type="evidence" value="ECO:0007669"/>
    <property type="project" value="UniProtKB-SubCell"/>
</dbReference>
<feature type="transmembrane region" description="Helical" evidence="6">
    <location>
        <begin position="227"/>
        <end position="246"/>
    </location>
</feature>
<sequence>MTTQEQTTPAIAARPQARRGRSPQRLVVAAVAVVVALVLPLLVPGWLGLLVIAGIFFLIVLGLNLLMGYAGQVSLGQTLFMAIGGYGAGLLTLRWHWPTLVAMIVMAVVSAAVAAGLGTVFLRLRGYYLALATLGLAVITESLASGLTGFTGGPSGLVGVPSLRLGTFDVFSDQANYYLLLVVCGLGAWFVGNLQRSQTGRALSAIAADPAAATMLGINAARYKTSAFVVSAVYASLGGSLYAFYLRFISPEVVGVTVALSIVIMLALGGARTIVGPLLGALVIQGLPEVGQSFASWSPFVAGVVLILVITYLPRGIWGAIKKAVQR</sequence>
<evidence type="ECO:0000256" key="1">
    <source>
        <dbReference type="ARBA" id="ARBA00004651"/>
    </source>
</evidence>
<dbReference type="InterPro" id="IPR043428">
    <property type="entry name" value="LivM-like"/>
</dbReference>
<organism evidence="7 8">
    <name type="scientific">Amycolatopsis carbonis</name>
    <dbReference type="NCBI Taxonomy" id="715471"/>
    <lineage>
        <taxon>Bacteria</taxon>
        <taxon>Bacillati</taxon>
        <taxon>Actinomycetota</taxon>
        <taxon>Actinomycetes</taxon>
        <taxon>Pseudonocardiales</taxon>
        <taxon>Pseudonocardiaceae</taxon>
        <taxon>Amycolatopsis</taxon>
    </lineage>
</organism>
<feature type="transmembrane region" description="Helical" evidence="6">
    <location>
        <begin position="26"/>
        <end position="43"/>
    </location>
</feature>
<evidence type="ECO:0000256" key="6">
    <source>
        <dbReference type="SAM" id="Phobius"/>
    </source>
</evidence>
<evidence type="ECO:0000256" key="4">
    <source>
        <dbReference type="ARBA" id="ARBA00022989"/>
    </source>
</evidence>
<dbReference type="PANTHER" id="PTHR30482:SF10">
    <property type="entry name" value="HIGH-AFFINITY BRANCHED-CHAIN AMINO ACID TRANSPORT PROTEIN BRAE"/>
    <property type="match status" value="1"/>
</dbReference>
<evidence type="ECO:0000256" key="2">
    <source>
        <dbReference type="ARBA" id="ARBA00022475"/>
    </source>
</evidence>
<feature type="transmembrane region" description="Helical" evidence="6">
    <location>
        <begin position="294"/>
        <end position="313"/>
    </location>
</feature>
<dbReference type="InterPro" id="IPR001851">
    <property type="entry name" value="ABC_transp_permease"/>
</dbReference>
<evidence type="ECO:0000256" key="5">
    <source>
        <dbReference type="ARBA" id="ARBA00023136"/>
    </source>
</evidence>
<comment type="subcellular location">
    <subcellularLocation>
        <location evidence="1">Cell membrane</location>
        <topology evidence="1">Multi-pass membrane protein</topology>
    </subcellularLocation>
</comment>
<feature type="transmembrane region" description="Helical" evidence="6">
    <location>
        <begin position="79"/>
        <end position="97"/>
    </location>
</feature>
<dbReference type="KEGG" id="acab:QRX50_19270"/>